<proteinExistence type="predicted"/>
<evidence type="ECO:0000256" key="1">
    <source>
        <dbReference type="ARBA" id="ARBA00004141"/>
    </source>
</evidence>
<dbReference type="GO" id="GO:0005524">
    <property type="term" value="F:ATP binding"/>
    <property type="evidence" value="ECO:0007669"/>
    <property type="project" value="UniProtKB-KW"/>
</dbReference>
<dbReference type="SMART" id="SM00382">
    <property type="entry name" value="AAA"/>
    <property type="match status" value="1"/>
</dbReference>
<feature type="transmembrane region" description="Helical" evidence="7">
    <location>
        <begin position="271"/>
        <end position="290"/>
    </location>
</feature>
<evidence type="ECO:0000256" key="6">
    <source>
        <dbReference type="ARBA" id="ARBA00023136"/>
    </source>
</evidence>
<keyword evidence="4 9" id="KW-0067">ATP-binding</keyword>
<protein>
    <submittedName>
        <fullName evidence="9">Atp-binding cassette transporter subfamily a abca</fullName>
    </submittedName>
</protein>
<keyword evidence="3" id="KW-0547">Nucleotide-binding</keyword>
<dbReference type="InterPro" id="IPR003593">
    <property type="entry name" value="AAA+_ATPase"/>
</dbReference>
<feature type="transmembrane region" description="Helical" evidence="7">
    <location>
        <begin position="379"/>
        <end position="399"/>
    </location>
</feature>
<evidence type="ECO:0000256" key="4">
    <source>
        <dbReference type="ARBA" id="ARBA00022840"/>
    </source>
</evidence>
<sequence length="910" mass="103918">MKSSNSTEHLNNRLLPSVKNQLEFGSQFSALFRKSYLLQKRRKKTNLCQICVALAVVLIIFSFQLLINHYLNFNTKPTTDPQKFKYGFLTDSEVPYLDLSDGLKFNKYLKTVSEGYAYEAGRYKISDKVKEIQYSAMYFEEQKSKDDIDDLLFKSFTDKGEGSELNGAMIFKTIEFGNSTNLVKPNFEFSIYYNQTGYPYVPGESLRTTRKGATLFLPSFVNAFFRSSYTHMCKSEKGANASCNNMRIGLKKFPEPVQHFSFDLISVAQPFFYQFLFHFMLPVFVIGIIVEKENKLIAIQRMMGLNIKVYWLVNFIFCYTIYLLMVTVFYIIGYSLKFDFFWKNNFLTHFLLFILWGFNLVGMGFLISTWFKRIKTATIFGYVIILLLIFGSSMLYSNIIGDGGKDDSTYISLQLIPSCAFYHGLQLLSDFSGPSMPGMKLSDVSIQILSIGSVYLTLFIEAIVIFLLFAYFYNVLPNNFSARKNPLFCFRYSFWKNQLKKNKKTKFKDLEHIDYNFKDSLLNNEALSQSSSNNSQAEIDINSAINSDDVHNLLEPNNDLFKEMEVLPVDIRKEILRVQSKDDPIAIKSLTKIYQGKDGNLNTTALNKLWLGIKKGECFGLLGPNGAGKTTLISILSGLTESTDGSAQICGFDVKTELKKIQANMGICAQEDRLWDDLTGKETLEFYARMHGKKKLNLKLLVEKTLEDFGLLDAKNKKIKEYSGGMKRRISVACALIFNPRIIFLDEPTTGLDPKSKRQIWTIISNIKLYGGGRSIILTTHSMEEAEALSDRIGILSNGILKTIGSSEELKSRYGKYFKFSMSVKGGIDREENAVNFIKSSFPNCEIINQISGNYNFKIAKQDVILSKLFQEMHERKDKFGITDWGISQTSLEEVFLHITQGNQSQNDEF</sequence>
<dbReference type="Pfam" id="PF23321">
    <property type="entry name" value="R1_ABCA1"/>
    <property type="match status" value="1"/>
</dbReference>
<feature type="transmembrane region" description="Helical" evidence="7">
    <location>
        <begin position="411"/>
        <end position="428"/>
    </location>
</feature>
<name>A0ABQ8YAC4_9EUKA</name>
<feature type="transmembrane region" description="Helical" evidence="7">
    <location>
        <begin position="346"/>
        <end position="367"/>
    </location>
</feature>
<evidence type="ECO:0000256" key="5">
    <source>
        <dbReference type="ARBA" id="ARBA00022989"/>
    </source>
</evidence>
<organism evidence="9 10">
    <name type="scientific">Anaeramoeba flamelloides</name>
    <dbReference type="NCBI Taxonomy" id="1746091"/>
    <lineage>
        <taxon>Eukaryota</taxon>
        <taxon>Metamonada</taxon>
        <taxon>Anaeramoebidae</taxon>
        <taxon>Anaeramoeba</taxon>
    </lineage>
</organism>
<keyword evidence="10" id="KW-1185">Reference proteome</keyword>
<comment type="caution">
    <text evidence="9">The sequence shown here is derived from an EMBL/GenBank/DDBJ whole genome shotgun (WGS) entry which is preliminary data.</text>
</comment>
<dbReference type="SUPFAM" id="SSF52540">
    <property type="entry name" value="P-loop containing nucleoside triphosphate hydrolases"/>
    <property type="match status" value="1"/>
</dbReference>
<reference evidence="9" key="1">
    <citation type="submission" date="2022-08" db="EMBL/GenBank/DDBJ databases">
        <title>Novel sulfate-reducing endosymbionts in the free-living metamonad Anaeramoeba.</title>
        <authorList>
            <person name="Jerlstrom-Hultqvist J."/>
            <person name="Cepicka I."/>
            <person name="Gallot-Lavallee L."/>
            <person name="Salas-Leiva D."/>
            <person name="Curtis B.A."/>
            <person name="Zahonova K."/>
            <person name="Pipaliya S."/>
            <person name="Dacks J."/>
            <person name="Roger A.J."/>
        </authorList>
    </citation>
    <scope>NUCLEOTIDE SEQUENCE</scope>
    <source>
        <strain evidence="9">Schooner1</strain>
    </source>
</reference>
<dbReference type="EMBL" id="JAOAOG010000195">
    <property type="protein sequence ID" value="KAJ6241249.1"/>
    <property type="molecule type" value="Genomic_DNA"/>
</dbReference>
<gene>
    <name evidence="9" type="ORF">M0813_23440</name>
</gene>
<feature type="transmembrane region" description="Helical" evidence="7">
    <location>
        <begin position="311"/>
        <end position="334"/>
    </location>
</feature>
<dbReference type="InterPro" id="IPR013525">
    <property type="entry name" value="ABC2_TM"/>
</dbReference>
<dbReference type="PANTHER" id="PTHR19229">
    <property type="entry name" value="ATP-BINDING CASSETTE TRANSPORTER SUBFAMILY A ABCA"/>
    <property type="match status" value="1"/>
</dbReference>
<feature type="domain" description="ABC transporter" evidence="8">
    <location>
        <begin position="585"/>
        <end position="823"/>
    </location>
</feature>
<dbReference type="InterPro" id="IPR027417">
    <property type="entry name" value="P-loop_NTPase"/>
</dbReference>
<dbReference type="PROSITE" id="PS00211">
    <property type="entry name" value="ABC_TRANSPORTER_1"/>
    <property type="match status" value="1"/>
</dbReference>
<dbReference type="InterPro" id="IPR026082">
    <property type="entry name" value="ABCA"/>
</dbReference>
<accession>A0ABQ8YAC4</accession>
<dbReference type="PROSITE" id="PS50893">
    <property type="entry name" value="ABC_TRANSPORTER_2"/>
    <property type="match status" value="1"/>
</dbReference>
<keyword evidence="5 7" id="KW-1133">Transmembrane helix</keyword>
<dbReference type="Pfam" id="PF00005">
    <property type="entry name" value="ABC_tran"/>
    <property type="match status" value="1"/>
</dbReference>
<keyword evidence="6 7" id="KW-0472">Membrane</keyword>
<dbReference type="CDD" id="cd03263">
    <property type="entry name" value="ABC_subfamily_A"/>
    <property type="match status" value="1"/>
</dbReference>
<feature type="transmembrane region" description="Helical" evidence="7">
    <location>
        <begin position="448"/>
        <end position="473"/>
    </location>
</feature>
<dbReference type="Pfam" id="PF12698">
    <property type="entry name" value="ABC2_membrane_3"/>
    <property type="match status" value="1"/>
</dbReference>
<dbReference type="Gene3D" id="3.40.50.300">
    <property type="entry name" value="P-loop containing nucleotide triphosphate hydrolases"/>
    <property type="match status" value="1"/>
</dbReference>
<dbReference type="Proteomes" id="UP001150062">
    <property type="component" value="Unassembled WGS sequence"/>
</dbReference>
<evidence type="ECO:0000256" key="7">
    <source>
        <dbReference type="SAM" id="Phobius"/>
    </source>
</evidence>
<keyword evidence="2 7" id="KW-0812">Transmembrane</keyword>
<evidence type="ECO:0000313" key="9">
    <source>
        <dbReference type="EMBL" id="KAJ6241249.1"/>
    </source>
</evidence>
<evidence type="ECO:0000256" key="3">
    <source>
        <dbReference type="ARBA" id="ARBA00022741"/>
    </source>
</evidence>
<dbReference type="InterPro" id="IPR017871">
    <property type="entry name" value="ABC_transporter-like_CS"/>
</dbReference>
<dbReference type="InterPro" id="IPR003439">
    <property type="entry name" value="ABC_transporter-like_ATP-bd"/>
</dbReference>
<evidence type="ECO:0000256" key="2">
    <source>
        <dbReference type="ARBA" id="ARBA00022692"/>
    </source>
</evidence>
<evidence type="ECO:0000313" key="10">
    <source>
        <dbReference type="Proteomes" id="UP001150062"/>
    </source>
</evidence>
<dbReference type="InterPro" id="IPR056264">
    <property type="entry name" value="R2_ABCA1-4-like"/>
</dbReference>
<comment type="subcellular location">
    <subcellularLocation>
        <location evidence="1">Membrane</location>
        <topology evidence="1">Multi-pass membrane protein</topology>
    </subcellularLocation>
</comment>
<feature type="transmembrane region" description="Helical" evidence="7">
    <location>
        <begin position="47"/>
        <end position="67"/>
    </location>
</feature>
<evidence type="ECO:0000259" key="8">
    <source>
        <dbReference type="PROSITE" id="PS50893"/>
    </source>
</evidence>
<dbReference type="PANTHER" id="PTHR19229:SF154">
    <property type="entry name" value="ABC TRANSPORTER A FAMILY MEMBER 3-RELATED"/>
    <property type="match status" value="1"/>
</dbReference>